<organism evidence="10 11">
    <name type="scientific">Paenibacillus anaericanus</name>
    <dbReference type="NCBI Taxonomy" id="170367"/>
    <lineage>
        <taxon>Bacteria</taxon>
        <taxon>Bacillati</taxon>
        <taxon>Bacillota</taxon>
        <taxon>Bacilli</taxon>
        <taxon>Bacillales</taxon>
        <taxon>Paenibacillaceae</taxon>
        <taxon>Paenibacillus</taxon>
    </lineage>
</organism>
<dbReference type="InterPro" id="IPR015856">
    <property type="entry name" value="ABC_transpr_CbiO/EcfA_su"/>
</dbReference>
<dbReference type="EMBL" id="RZNY01000041">
    <property type="protein sequence ID" value="RUT39645.1"/>
    <property type="molecule type" value="Genomic_DNA"/>
</dbReference>
<dbReference type="GO" id="GO:0016887">
    <property type="term" value="F:ATP hydrolysis activity"/>
    <property type="evidence" value="ECO:0007669"/>
    <property type="project" value="InterPro"/>
</dbReference>
<keyword evidence="8" id="KW-0472">Membrane</keyword>
<comment type="caution">
    <text evidence="10">The sequence shown here is derived from an EMBL/GenBank/DDBJ whole genome shotgun (WGS) entry which is preliminary data.</text>
</comment>
<dbReference type="GO" id="GO:0005524">
    <property type="term" value="F:ATP binding"/>
    <property type="evidence" value="ECO:0007669"/>
    <property type="project" value="UniProtKB-KW"/>
</dbReference>
<keyword evidence="7" id="KW-1278">Translocase</keyword>
<dbReference type="GO" id="GO:0043190">
    <property type="term" value="C:ATP-binding cassette (ABC) transporter complex"/>
    <property type="evidence" value="ECO:0007669"/>
    <property type="project" value="TreeGrafter"/>
</dbReference>
<dbReference type="CDD" id="cd03225">
    <property type="entry name" value="ABC_cobalt_CbiO_domain1"/>
    <property type="match status" value="1"/>
</dbReference>
<protein>
    <submittedName>
        <fullName evidence="10">ATP-binding cassette domain-containing protein</fullName>
    </submittedName>
</protein>
<dbReference type="InterPro" id="IPR017871">
    <property type="entry name" value="ABC_transporter-like_CS"/>
</dbReference>
<dbReference type="RefSeq" id="WP_127194923.1">
    <property type="nucleotide sequence ID" value="NZ_RZNY01000041.1"/>
</dbReference>
<sequence length="280" mass="31464">MIEIQNASFSYTEWEDEEDTQYTSRVLHQITSSIKPNEFVALLGRNGSGKSSLTRLLNGIELPSEGSVQVEGRFTHVSQSIPLIRRAVQIVFQNPENQQVGMTVGEDIAFGLSNIGYPQHQIQERIAWAIDLVGLDADEDRPVTHLSGGEQQKLALASVLALSPRYLILDEATSMLDPVARKQFVRTLHEARKRQPFALIYITHHLEEVLEADRWILFRNGHLYLDGSPDQFLTNEALLSECGLELPYYHALALSLQGKGIPVSTSLGIEELRELLCRFN</sequence>
<evidence type="ECO:0000256" key="4">
    <source>
        <dbReference type="ARBA" id="ARBA00022475"/>
    </source>
</evidence>
<keyword evidence="4" id="KW-1003">Cell membrane</keyword>
<dbReference type="InterPro" id="IPR003593">
    <property type="entry name" value="AAA+_ATPase"/>
</dbReference>
<evidence type="ECO:0000259" key="9">
    <source>
        <dbReference type="PROSITE" id="PS50893"/>
    </source>
</evidence>
<evidence type="ECO:0000256" key="6">
    <source>
        <dbReference type="ARBA" id="ARBA00022840"/>
    </source>
</evidence>
<reference evidence="10 11" key="1">
    <citation type="submission" date="2018-12" db="EMBL/GenBank/DDBJ databases">
        <authorList>
            <person name="Sun L."/>
            <person name="Chen Z."/>
        </authorList>
    </citation>
    <scope>NUCLEOTIDE SEQUENCE [LARGE SCALE GENOMIC DNA]</scope>
    <source>
        <strain evidence="10 11">DSM 15890</strain>
    </source>
</reference>
<evidence type="ECO:0000256" key="3">
    <source>
        <dbReference type="ARBA" id="ARBA00022448"/>
    </source>
</evidence>
<dbReference type="Gene3D" id="3.40.50.300">
    <property type="entry name" value="P-loop containing nucleotide triphosphate hydrolases"/>
    <property type="match status" value="1"/>
</dbReference>
<feature type="domain" description="ABC transporter" evidence="9">
    <location>
        <begin position="2"/>
        <end position="245"/>
    </location>
</feature>
<dbReference type="Proteomes" id="UP000279446">
    <property type="component" value="Unassembled WGS sequence"/>
</dbReference>
<dbReference type="Pfam" id="PF00005">
    <property type="entry name" value="ABC_tran"/>
    <property type="match status" value="1"/>
</dbReference>
<dbReference type="GO" id="GO:0015087">
    <property type="term" value="F:cobalt ion transmembrane transporter activity"/>
    <property type="evidence" value="ECO:0007669"/>
    <property type="project" value="UniProtKB-ARBA"/>
</dbReference>
<evidence type="ECO:0000313" key="11">
    <source>
        <dbReference type="Proteomes" id="UP000279446"/>
    </source>
</evidence>
<evidence type="ECO:0000256" key="5">
    <source>
        <dbReference type="ARBA" id="ARBA00022741"/>
    </source>
</evidence>
<comment type="similarity">
    <text evidence="2">Belongs to the ABC transporter superfamily.</text>
</comment>
<evidence type="ECO:0000313" key="10">
    <source>
        <dbReference type="EMBL" id="RUT39645.1"/>
    </source>
</evidence>
<dbReference type="InterPro" id="IPR027417">
    <property type="entry name" value="P-loop_NTPase"/>
</dbReference>
<evidence type="ECO:0000256" key="1">
    <source>
        <dbReference type="ARBA" id="ARBA00004202"/>
    </source>
</evidence>
<dbReference type="PROSITE" id="PS50893">
    <property type="entry name" value="ABC_TRANSPORTER_2"/>
    <property type="match status" value="1"/>
</dbReference>
<dbReference type="SUPFAM" id="SSF52540">
    <property type="entry name" value="P-loop containing nucleoside triphosphate hydrolases"/>
    <property type="match status" value="1"/>
</dbReference>
<dbReference type="AlphaFoldDB" id="A0A3S1D8Z5"/>
<dbReference type="GO" id="GO:0042626">
    <property type="term" value="F:ATPase-coupled transmembrane transporter activity"/>
    <property type="evidence" value="ECO:0007669"/>
    <property type="project" value="TreeGrafter"/>
</dbReference>
<dbReference type="InterPro" id="IPR003439">
    <property type="entry name" value="ABC_transporter-like_ATP-bd"/>
</dbReference>
<gene>
    <name evidence="10" type="ORF">EJP82_25725</name>
</gene>
<name>A0A3S1D8Z5_9BACL</name>
<accession>A0A3S1D8Z5</accession>
<evidence type="ECO:0000256" key="2">
    <source>
        <dbReference type="ARBA" id="ARBA00005417"/>
    </source>
</evidence>
<dbReference type="SMART" id="SM00382">
    <property type="entry name" value="AAA"/>
    <property type="match status" value="1"/>
</dbReference>
<dbReference type="FunFam" id="3.40.50.300:FF:000224">
    <property type="entry name" value="Energy-coupling factor transporter ATP-binding protein EcfA"/>
    <property type="match status" value="1"/>
</dbReference>
<comment type="subcellular location">
    <subcellularLocation>
        <location evidence="1">Cell membrane</location>
        <topology evidence="1">Peripheral membrane protein</topology>
    </subcellularLocation>
</comment>
<evidence type="ECO:0000256" key="8">
    <source>
        <dbReference type="ARBA" id="ARBA00023136"/>
    </source>
</evidence>
<keyword evidence="3" id="KW-0813">Transport</keyword>
<keyword evidence="6 10" id="KW-0067">ATP-binding</keyword>
<proteinExistence type="inferred from homology"/>
<dbReference type="PANTHER" id="PTHR43553:SF24">
    <property type="entry name" value="ENERGY-COUPLING FACTOR TRANSPORTER ATP-BINDING PROTEIN ECFA1"/>
    <property type="match status" value="1"/>
</dbReference>
<dbReference type="OrthoDB" id="9784332at2"/>
<evidence type="ECO:0000256" key="7">
    <source>
        <dbReference type="ARBA" id="ARBA00022967"/>
    </source>
</evidence>
<dbReference type="PROSITE" id="PS00211">
    <property type="entry name" value="ABC_TRANSPORTER_1"/>
    <property type="match status" value="1"/>
</dbReference>
<dbReference type="PANTHER" id="PTHR43553">
    <property type="entry name" value="HEAVY METAL TRANSPORTER"/>
    <property type="match status" value="1"/>
</dbReference>
<keyword evidence="5" id="KW-0547">Nucleotide-binding</keyword>
<dbReference type="InterPro" id="IPR050095">
    <property type="entry name" value="ECF_ABC_transporter_ATP-bd"/>
</dbReference>
<keyword evidence="11" id="KW-1185">Reference proteome</keyword>